<protein>
    <submittedName>
        <fullName evidence="1">Uncharacterized protein</fullName>
    </submittedName>
</protein>
<dbReference type="EMBL" id="CP060719">
    <property type="protein sequence ID" value="QNN69373.1"/>
    <property type="molecule type" value="Genomic_DNA"/>
</dbReference>
<evidence type="ECO:0000313" key="1">
    <source>
        <dbReference type="EMBL" id="QNN69373.1"/>
    </source>
</evidence>
<organism evidence="1 2">
    <name type="scientific">Thermomonas carbonis</name>
    <dbReference type="NCBI Taxonomy" id="1463158"/>
    <lineage>
        <taxon>Bacteria</taxon>
        <taxon>Pseudomonadati</taxon>
        <taxon>Pseudomonadota</taxon>
        <taxon>Gammaproteobacteria</taxon>
        <taxon>Lysobacterales</taxon>
        <taxon>Lysobacteraceae</taxon>
        <taxon>Thermomonas</taxon>
    </lineage>
</organism>
<reference evidence="1 2" key="1">
    <citation type="submission" date="2020-08" db="EMBL/GenBank/DDBJ databases">
        <title>Genome sequence of Thermomonas carbonis KCTC 42013T.</title>
        <authorList>
            <person name="Hyun D.-W."/>
            <person name="Bae J.-W."/>
        </authorList>
    </citation>
    <scope>NUCLEOTIDE SEQUENCE [LARGE SCALE GENOMIC DNA]</scope>
    <source>
        <strain evidence="1 2">KCTC 42013</strain>
    </source>
</reference>
<name>A0A7G9SNE8_9GAMM</name>
<evidence type="ECO:0000313" key="2">
    <source>
        <dbReference type="Proteomes" id="UP000515804"/>
    </source>
</evidence>
<gene>
    <name evidence="1" type="ORF">H9L16_11905</name>
</gene>
<dbReference type="RefSeq" id="WP_187551896.1">
    <property type="nucleotide sequence ID" value="NZ_CP060719.1"/>
</dbReference>
<keyword evidence="2" id="KW-1185">Reference proteome</keyword>
<dbReference type="Proteomes" id="UP000515804">
    <property type="component" value="Chromosome"/>
</dbReference>
<dbReference type="KEGG" id="tcn:H9L16_11905"/>
<sequence>MAELLHFRRPVAEVARDLAAFGWDSDEDLITLEPVHAFAVLIRFLAGELSVTDVEDWANAIECREDIGLDQESLMASVVFELANPLITRPLTRQSATDLVSKLKEAAT</sequence>
<dbReference type="AlphaFoldDB" id="A0A7G9SNE8"/>
<accession>A0A7G9SNE8</accession>
<proteinExistence type="predicted"/>